<evidence type="ECO:0000313" key="2">
    <source>
        <dbReference type="EMBL" id="KAK3047695.1"/>
    </source>
</evidence>
<dbReference type="EMBL" id="JAWDJX010000058">
    <property type="protein sequence ID" value="KAK3047695.1"/>
    <property type="molecule type" value="Genomic_DNA"/>
</dbReference>
<dbReference type="InterPro" id="IPR011009">
    <property type="entry name" value="Kinase-like_dom_sf"/>
</dbReference>
<dbReference type="Gene3D" id="1.10.510.10">
    <property type="entry name" value="Transferase(Phosphotransferase) domain 1"/>
    <property type="match status" value="1"/>
</dbReference>
<gene>
    <name evidence="2" type="ORF">LTR09_010953</name>
</gene>
<proteinExistence type="predicted"/>
<organism evidence="2 3">
    <name type="scientific">Extremus antarcticus</name>
    <dbReference type="NCBI Taxonomy" id="702011"/>
    <lineage>
        <taxon>Eukaryota</taxon>
        <taxon>Fungi</taxon>
        <taxon>Dikarya</taxon>
        <taxon>Ascomycota</taxon>
        <taxon>Pezizomycotina</taxon>
        <taxon>Dothideomycetes</taxon>
        <taxon>Dothideomycetidae</taxon>
        <taxon>Mycosphaerellales</taxon>
        <taxon>Extremaceae</taxon>
        <taxon>Extremus</taxon>
    </lineage>
</organism>
<accession>A0AAJ0G5B0</accession>
<dbReference type="InterPro" id="IPR038305">
    <property type="entry name" value="HeLo_sf"/>
</dbReference>
<comment type="caution">
    <text evidence="2">The sequence shown here is derived from an EMBL/GenBank/DDBJ whole genome shotgun (WGS) entry which is preliminary data.</text>
</comment>
<keyword evidence="3" id="KW-1185">Reference proteome</keyword>
<dbReference type="PANTHER" id="PTHR37542">
    <property type="entry name" value="HELO DOMAIN-CONTAINING PROTEIN-RELATED"/>
    <property type="match status" value="1"/>
</dbReference>
<dbReference type="SUPFAM" id="SSF56112">
    <property type="entry name" value="Protein kinase-like (PK-like)"/>
    <property type="match status" value="1"/>
</dbReference>
<protein>
    <recommendedName>
        <fullName evidence="1">Prion-inhibition and propagation HeLo domain-containing protein</fullName>
    </recommendedName>
</protein>
<dbReference type="Gene3D" id="1.20.120.1020">
    <property type="entry name" value="Prion-inhibition and propagation, HeLo domain"/>
    <property type="match status" value="1"/>
</dbReference>
<dbReference type="InterPro" id="IPR029498">
    <property type="entry name" value="HeLo_dom"/>
</dbReference>
<evidence type="ECO:0000313" key="3">
    <source>
        <dbReference type="Proteomes" id="UP001271007"/>
    </source>
</evidence>
<sequence length="589" mass="65928">MVTFGIGEAIAVAQLAVQVVELGQKCAESIERWQAYGEDAGRIYLKFNHENRRLKSLQHLLVDKDKIGLGKPLFELMEPQQQKDVQYILMSVLKLLHGFQDQAARYNLTKTQPGVAQNVPLSSLALDMQALEDALPEMRRRDKWLQTTSTFTTKWRWTFGAKTDAEKLVAGIREWLDLITEEIDLQMSTLANPAPPTGSLVRSSAVAGAHGSRWQTLEVDPDIIVLNLAKSMRIRNYVVQLQATAQLPAQPFPKHLLLDTASIRVGTEVQHNRHIASMTKGTTVVNGLVEFRPYRDSPDEIQRAMENLCMVLYEASEQSFRLPKPDGIFRQEGSEKRFGLFFPLSSIGASGLDSIWTLQRILAPSGKDQKPSIFKSPPLEARFELALRLATALCKTHSVGWYYQGLHSRNICLITQSTGSTNAGASFDSPFLFGFTKSRAIDDSVSYDDGDIVANTHRHPDRWEPDPKRRHHALDDLYSLGVVLLEIGCWTGLPELLSSSKGRQELDLSSWTAHGVRNHLLKWAKSRLAHTMGTAYQSLVVALLQAHSEDLDTLSWQSWPAHKRLLFVTGALRELCSGLNTVLDMTVPT</sequence>
<dbReference type="Pfam" id="PF14479">
    <property type="entry name" value="HeLo"/>
    <property type="match status" value="1"/>
</dbReference>
<dbReference type="AlphaFoldDB" id="A0AAJ0G5B0"/>
<dbReference type="PANTHER" id="PTHR37542:SF3">
    <property type="entry name" value="PRION-INHIBITION AND PROPAGATION HELO DOMAIN-CONTAINING PROTEIN"/>
    <property type="match status" value="1"/>
</dbReference>
<name>A0AAJ0G5B0_9PEZI</name>
<dbReference type="Proteomes" id="UP001271007">
    <property type="component" value="Unassembled WGS sequence"/>
</dbReference>
<evidence type="ECO:0000259" key="1">
    <source>
        <dbReference type="Pfam" id="PF14479"/>
    </source>
</evidence>
<feature type="domain" description="Prion-inhibition and propagation HeLo" evidence="1">
    <location>
        <begin position="10"/>
        <end position="180"/>
    </location>
</feature>
<reference evidence="2" key="1">
    <citation type="submission" date="2023-04" db="EMBL/GenBank/DDBJ databases">
        <title>Black Yeasts Isolated from many extreme environments.</title>
        <authorList>
            <person name="Coleine C."/>
            <person name="Stajich J.E."/>
            <person name="Selbmann L."/>
        </authorList>
    </citation>
    <scope>NUCLEOTIDE SEQUENCE</scope>
    <source>
        <strain evidence="2">CCFEE 5312</strain>
    </source>
</reference>